<dbReference type="InParanoid" id="U5FKZ2"/>
<accession>U5FKZ2</accession>
<reference evidence="1 2" key="1">
    <citation type="journal article" date="2006" name="Science">
        <title>The genome of black cottonwood, Populus trichocarpa (Torr. &amp; Gray).</title>
        <authorList>
            <person name="Tuskan G.A."/>
            <person name="Difazio S."/>
            <person name="Jansson S."/>
            <person name="Bohlmann J."/>
            <person name="Grigoriev I."/>
            <person name="Hellsten U."/>
            <person name="Putnam N."/>
            <person name="Ralph S."/>
            <person name="Rombauts S."/>
            <person name="Salamov A."/>
            <person name="Schein J."/>
            <person name="Sterck L."/>
            <person name="Aerts A."/>
            <person name="Bhalerao R.R."/>
            <person name="Bhalerao R.P."/>
            <person name="Blaudez D."/>
            <person name="Boerjan W."/>
            <person name="Brun A."/>
            <person name="Brunner A."/>
            <person name="Busov V."/>
            <person name="Campbell M."/>
            <person name="Carlson J."/>
            <person name="Chalot M."/>
            <person name="Chapman J."/>
            <person name="Chen G.L."/>
            <person name="Cooper D."/>
            <person name="Coutinho P.M."/>
            <person name="Couturier J."/>
            <person name="Covert S."/>
            <person name="Cronk Q."/>
            <person name="Cunningham R."/>
            <person name="Davis J."/>
            <person name="Degroeve S."/>
            <person name="Dejardin A."/>
            <person name="Depamphilis C."/>
            <person name="Detter J."/>
            <person name="Dirks B."/>
            <person name="Dubchak I."/>
            <person name="Duplessis S."/>
            <person name="Ehlting J."/>
            <person name="Ellis B."/>
            <person name="Gendler K."/>
            <person name="Goodstein D."/>
            <person name="Gribskov M."/>
            <person name="Grimwood J."/>
            <person name="Groover A."/>
            <person name="Gunter L."/>
            <person name="Hamberger B."/>
            <person name="Heinze B."/>
            <person name="Helariutta Y."/>
            <person name="Henrissat B."/>
            <person name="Holligan D."/>
            <person name="Holt R."/>
            <person name="Huang W."/>
            <person name="Islam-Faridi N."/>
            <person name="Jones S."/>
            <person name="Jones-Rhoades M."/>
            <person name="Jorgensen R."/>
            <person name="Joshi C."/>
            <person name="Kangasjarvi J."/>
            <person name="Karlsson J."/>
            <person name="Kelleher C."/>
            <person name="Kirkpatrick R."/>
            <person name="Kirst M."/>
            <person name="Kohler A."/>
            <person name="Kalluri U."/>
            <person name="Larimer F."/>
            <person name="Leebens-Mack J."/>
            <person name="Leple J.C."/>
            <person name="Locascio P."/>
            <person name="Lou Y."/>
            <person name="Lucas S."/>
            <person name="Martin F."/>
            <person name="Montanini B."/>
            <person name="Napoli C."/>
            <person name="Nelson D.R."/>
            <person name="Nelson C."/>
            <person name="Nieminen K."/>
            <person name="Nilsson O."/>
            <person name="Pereda V."/>
            <person name="Peter G."/>
            <person name="Philippe R."/>
            <person name="Pilate G."/>
            <person name="Poliakov A."/>
            <person name="Razumovskaya J."/>
            <person name="Richardson P."/>
            <person name="Rinaldi C."/>
            <person name="Ritland K."/>
            <person name="Rouze P."/>
            <person name="Ryaboy D."/>
            <person name="Schmutz J."/>
            <person name="Schrader J."/>
            <person name="Segerman B."/>
            <person name="Shin H."/>
            <person name="Siddiqui A."/>
            <person name="Sterky F."/>
            <person name="Terry A."/>
            <person name="Tsai C.J."/>
            <person name="Uberbacher E."/>
            <person name="Unneberg P."/>
            <person name="Vahala J."/>
            <person name="Wall K."/>
            <person name="Wessler S."/>
            <person name="Yang G."/>
            <person name="Yin T."/>
            <person name="Douglas C."/>
            <person name="Marra M."/>
            <person name="Sandberg G."/>
            <person name="Van de Peer Y."/>
            <person name="Rokhsar D."/>
        </authorList>
    </citation>
    <scope>NUCLEOTIDE SEQUENCE [LARGE SCALE GENOMIC DNA]</scope>
    <source>
        <strain evidence="2">cv. Nisqually</strain>
    </source>
</reference>
<dbReference type="PANTHER" id="PTHR47592:SF27">
    <property type="entry name" value="OS08G0421700 PROTEIN"/>
    <property type="match status" value="1"/>
</dbReference>
<protein>
    <submittedName>
        <fullName evidence="1">Uncharacterized protein</fullName>
    </submittedName>
</protein>
<dbReference type="AlphaFoldDB" id="U5FKZ2"/>
<dbReference type="PANTHER" id="PTHR47592">
    <property type="entry name" value="PBF68 PROTEIN"/>
    <property type="match status" value="1"/>
</dbReference>
<gene>
    <name evidence="1" type="ORF">POPTR_016G093400</name>
</gene>
<dbReference type="HOGENOM" id="CLU_2337520_0_0_1"/>
<proteinExistence type="predicted"/>
<dbReference type="EMBL" id="CM009305">
    <property type="protein sequence ID" value="PNS98741.1"/>
    <property type="molecule type" value="Genomic_DNA"/>
</dbReference>
<name>U5FKZ2_POPTR</name>
<organism evidence="1 2">
    <name type="scientific">Populus trichocarpa</name>
    <name type="common">Western balsam poplar</name>
    <name type="synonym">Populus balsamifera subsp. trichocarpa</name>
    <dbReference type="NCBI Taxonomy" id="3694"/>
    <lineage>
        <taxon>Eukaryota</taxon>
        <taxon>Viridiplantae</taxon>
        <taxon>Streptophyta</taxon>
        <taxon>Embryophyta</taxon>
        <taxon>Tracheophyta</taxon>
        <taxon>Spermatophyta</taxon>
        <taxon>Magnoliopsida</taxon>
        <taxon>eudicotyledons</taxon>
        <taxon>Gunneridae</taxon>
        <taxon>Pentapetalae</taxon>
        <taxon>rosids</taxon>
        <taxon>fabids</taxon>
        <taxon>Malpighiales</taxon>
        <taxon>Salicaceae</taxon>
        <taxon>Saliceae</taxon>
        <taxon>Populus</taxon>
    </lineage>
</organism>
<evidence type="ECO:0000313" key="2">
    <source>
        <dbReference type="Proteomes" id="UP000006729"/>
    </source>
</evidence>
<dbReference type="eggNOG" id="ENOG502S012">
    <property type="taxonomic scope" value="Eukaryota"/>
</dbReference>
<evidence type="ECO:0000313" key="1">
    <source>
        <dbReference type="EMBL" id="PNS98741.1"/>
    </source>
</evidence>
<keyword evidence="2" id="KW-1185">Reference proteome</keyword>
<dbReference type="Proteomes" id="UP000006729">
    <property type="component" value="Chromosome 16"/>
</dbReference>
<sequence>MCKNYILNTLDNTQYNMYSSIKSVKVLSKTLDKNFKVEIISMEKFKVDKFSDFKMVDSRIIMSQVQEFQLTLHDRYAKEMLISESFQVTAIIEKFSPS</sequence>